<accession>A0A9X3SBG0</accession>
<dbReference type="RefSeq" id="WP_270029093.1">
    <property type="nucleotide sequence ID" value="NZ_JAPDDP010000082.1"/>
</dbReference>
<dbReference type="AlphaFoldDB" id="A0A9X3SBG0"/>
<dbReference type="EMBL" id="JAPDDP010000082">
    <property type="protein sequence ID" value="MDA0184638.1"/>
    <property type="molecule type" value="Genomic_DNA"/>
</dbReference>
<dbReference type="Gene3D" id="3.20.20.210">
    <property type="match status" value="1"/>
</dbReference>
<gene>
    <name evidence="1" type="ORF">OJ997_30330</name>
</gene>
<name>A0A9X3SBG0_9ACTN</name>
<evidence type="ECO:0000313" key="2">
    <source>
        <dbReference type="Proteomes" id="UP001147653"/>
    </source>
</evidence>
<dbReference type="SUPFAM" id="SSF51726">
    <property type="entry name" value="UROD/MetE-like"/>
    <property type="match status" value="1"/>
</dbReference>
<sequence length="285" mass="29846">MNLPPWATTGVGSLPFTDVTAAVDHVLTAYDIPFCPQLPRLEGDMISEWLGADPGRCGWSPARDRERPRAWDALLARLARTPAAHGVVKLQVTGPATLACALQRAGGTLSRREALALAHELSTWLAANAGGQVRALAERGYEALLIVDEPALHVFGTEDVDAAWDPLRAVAPAWGLHLCGPVPWGVVAAARPDVFSFDLSLAPVDAEAVRALLASGTRIMWGVVQPHRAENGRDGAARLEAAVAATGATGARSLLSASCGSGRVSVRREQEIAAALHECAAAAIS</sequence>
<evidence type="ECO:0008006" key="3">
    <source>
        <dbReference type="Google" id="ProtNLM"/>
    </source>
</evidence>
<organism evidence="1 2">
    <name type="scientific">Solirubrobacter phytolaccae</name>
    <dbReference type="NCBI Taxonomy" id="1404360"/>
    <lineage>
        <taxon>Bacteria</taxon>
        <taxon>Bacillati</taxon>
        <taxon>Actinomycetota</taxon>
        <taxon>Thermoleophilia</taxon>
        <taxon>Solirubrobacterales</taxon>
        <taxon>Solirubrobacteraceae</taxon>
        <taxon>Solirubrobacter</taxon>
    </lineage>
</organism>
<dbReference type="Proteomes" id="UP001147653">
    <property type="component" value="Unassembled WGS sequence"/>
</dbReference>
<evidence type="ECO:0000313" key="1">
    <source>
        <dbReference type="EMBL" id="MDA0184638.1"/>
    </source>
</evidence>
<dbReference type="InterPro" id="IPR038071">
    <property type="entry name" value="UROD/MetE-like_sf"/>
</dbReference>
<keyword evidence="2" id="KW-1185">Reference proteome</keyword>
<protein>
    <recommendedName>
        <fullName evidence="3">Methionine synthase</fullName>
    </recommendedName>
</protein>
<comment type="caution">
    <text evidence="1">The sequence shown here is derived from an EMBL/GenBank/DDBJ whole genome shotgun (WGS) entry which is preliminary data.</text>
</comment>
<reference evidence="1" key="1">
    <citation type="submission" date="2022-10" db="EMBL/GenBank/DDBJ databases">
        <title>The WGS of Solirubrobacter phytolaccae KCTC 29190.</title>
        <authorList>
            <person name="Jiang Z."/>
        </authorList>
    </citation>
    <scope>NUCLEOTIDE SEQUENCE</scope>
    <source>
        <strain evidence="1">KCTC 29190</strain>
    </source>
</reference>
<proteinExistence type="predicted"/>